<dbReference type="EMBL" id="KU497449">
    <property type="protein sequence ID" value="ANP93657.1"/>
    <property type="molecule type" value="Genomic_DNA"/>
</dbReference>
<protein>
    <submittedName>
        <fullName evidence="2">ORF25</fullName>
    </submittedName>
</protein>
<accession>A0A1B1CUW0</accession>
<dbReference type="Proteomes" id="UP000318276">
    <property type="component" value="Segment"/>
</dbReference>
<feature type="transmembrane region" description="Helical" evidence="1">
    <location>
        <begin position="148"/>
        <end position="169"/>
    </location>
</feature>
<name>A0A1B1CUW0_9ADEN</name>
<proteinExistence type="predicted"/>
<keyword evidence="1" id="KW-1133">Transmembrane helix</keyword>
<dbReference type="EMBL" id="KY012057">
    <property type="protein sequence ID" value="ATG30777.1"/>
    <property type="molecule type" value="Genomic_DNA"/>
</dbReference>
<evidence type="ECO:0000313" key="3">
    <source>
        <dbReference type="EMBL" id="ATG30777.1"/>
    </source>
</evidence>
<evidence type="ECO:0000256" key="1">
    <source>
        <dbReference type="SAM" id="Phobius"/>
    </source>
</evidence>
<evidence type="ECO:0000313" key="2">
    <source>
        <dbReference type="EMBL" id="ANP93657.1"/>
    </source>
</evidence>
<reference evidence="2 4" key="1">
    <citation type="submission" date="2016-01" db="EMBL/GenBank/DDBJ databases">
        <title>Pathogenesis and genome characterization of Fowl adenovirus type D.</title>
        <authorList>
            <person name="Wang J."/>
            <person name="Li H."/>
            <person name="Liu S."/>
        </authorList>
    </citation>
    <scope>NUCLEOTIDE SEQUENCE [LARGE SCALE GENOMIC DNA]</scope>
    <source>
        <strain evidence="3">JL/1407</strain>
        <strain evidence="2">LN/1507</strain>
    </source>
</reference>
<evidence type="ECO:0000313" key="4">
    <source>
        <dbReference type="Proteomes" id="UP000101075"/>
    </source>
</evidence>
<keyword evidence="1" id="KW-0812">Transmembrane</keyword>
<keyword evidence="1" id="KW-0472">Membrane</keyword>
<organism evidence="2 4">
    <name type="scientific">Fowl aviadenovirus D</name>
    <dbReference type="NCBI Taxonomy" id="190064"/>
    <lineage>
        <taxon>Viruses</taxon>
        <taxon>Varidnaviria</taxon>
        <taxon>Bamfordvirae</taxon>
        <taxon>Preplasmiviricota</taxon>
        <taxon>Polisuviricotina</taxon>
        <taxon>Pharingeaviricetes</taxon>
        <taxon>Rowavirales</taxon>
        <taxon>Adenoviridae</taxon>
        <taxon>Aviadenovirus</taxon>
        <taxon>Aviadenovirus gallinae</taxon>
    </lineage>
</organism>
<sequence>MNSVSTNLFSKRMLLSHLILIPHPFFLKKVSCLTLLLCLTLPSADPLPITPSSKPATDSAWTGTSVIATHLPASPSATPCDEILSEDCWFENASGDYQPLPWEPKEETVSDQSPLTASYPIRDRAPVIIQSQYRASNGPTSKEHTSTIAAISTAVGITVLVILALVAYFTKYPKPRPPRSIYIGVAPPDMELKEI</sequence>
<dbReference type="Proteomes" id="UP000101075">
    <property type="component" value="Segment"/>
</dbReference>